<dbReference type="Gene3D" id="3.40.50.300">
    <property type="entry name" value="P-loop containing nucleotide triphosphate hydrolases"/>
    <property type="match status" value="1"/>
</dbReference>
<dbReference type="Pfam" id="PF00005">
    <property type="entry name" value="ABC_tran"/>
    <property type="match status" value="1"/>
</dbReference>
<keyword evidence="3" id="KW-0067">ATP-binding</keyword>
<dbReference type="PROSITE" id="PS50893">
    <property type="entry name" value="ABC_TRANSPORTER_2"/>
    <property type="match status" value="1"/>
</dbReference>
<evidence type="ECO:0000256" key="1">
    <source>
        <dbReference type="ARBA" id="ARBA00022448"/>
    </source>
</evidence>
<dbReference type="InterPro" id="IPR003439">
    <property type="entry name" value="ABC_transporter-like_ATP-bd"/>
</dbReference>
<dbReference type="AlphaFoldDB" id="A0A6J4HFV9"/>
<organism evidence="5">
    <name type="scientific">uncultured Acetobacteraceae bacterium</name>
    <dbReference type="NCBI Taxonomy" id="169975"/>
    <lineage>
        <taxon>Bacteria</taxon>
        <taxon>Pseudomonadati</taxon>
        <taxon>Pseudomonadota</taxon>
        <taxon>Alphaproteobacteria</taxon>
        <taxon>Acetobacterales</taxon>
        <taxon>Acetobacteraceae</taxon>
        <taxon>environmental samples</taxon>
    </lineage>
</organism>
<dbReference type="GO" id="GO:0016887">
    <property type="term" value="F:ATP hydrolysis activity"/>
    <property type="evidence" value="ECO:0007669"/>
    <property type="project" value="InterPro"/>
</dbReference>
<keyword evidence="1" id="KW-0813">Transport</keyword>
<reference evidence="5" key="1">
    <citation type="submission" date="2020-02" db="EMBL/GenBank/DDBJ databases">
        <authorList>
            <person name="Meier V. D."/>
        </authorList>
    </citation>
    <scope>NUCLEOTIDE SEQUENCE</scope>
    <source>
        <strain evidence="5">AVDCRST_MAG04</strain>
    </source>
</reference>
<protein>
    <recommendedName>
        <fullName evidence="4">ABC transporter domain-containing protein</fullName>
    </recommendedName>
</protein>
<evidence type="ECO:0000313" key="5">
    <source>
        <dbReference type="EMBL" id="CAA9221146.1"/>
    </source>
</evidence>
<name>A0A6J4HFV9_9PROT</name>
<evidence type="ECO:0000256" key="3">
    <source>
        <dbReference type="ARBA" id="ARBA00022840"/>
    </source>
</evidence>
<feature type="domain" description="ABC transporter" evidence="4">
    <location>
        <begin position="6"/>
        <end position="250"/>
    </location>
</feature>
<dbReference type="InterPro" id="IPR003593">
    <property type="entry name" value="AAA+_ATPase"/>
</dbReference>
<dbReference type="InterPro" id="IPR027417">
    <property type="entry name" value="P-loop_NTPase"/>
</dbReference>
<dbReference type="InterPro" id="IPR051120">
    <property type="entry name" value="ABC_AA/LPS_Transport"/>
</dbReference>
<dbReference type="GO" id="GO:0005524">
    <property type="term" value="F:ATP binding"/>
    <property type="evidence" value="ECO:0007669"/>
    <property type="project" value="UniProtKB-KW"/>
</dbReference>
<dbReference type="SMART" id="SM00382">
    <property type="entry name" value="AAA"/>
    <property type="match status" value="1"/>
</dbReference>
<keyword evidence="2" id="KW-0547">Nucleotide-binding</keyword>
<dbReference type="SUPFAM" id="SSF52540">
    <property type="entry name" value="P-loop containing nucleoside triphosphate hydrolases"/>
    <property type="match status" value="1"/>
</dbReference>
<evidence type="ECO:0000259" key="4">
    <source>
        <dbReference type="PROSITE" id="PS50893"/>
    </source>
</evidence>
<sequence>MSAPLIEALGVGRRYGDYVALKGVNLRVEPGETVAIVGPNGAGKTTLVNVLTGLLTPSEGSVRFRGADIAGVGPVRLARLGMARAFQLVQVFPELTVAETIAVGALSKLGRGRRMLASLGADREVRAKVEEVAAIFGLGPALRRPARELPQGQKKLLDVASAFALSPTVILLDEPTSGVATADKHGIMTTLMEAARRAGVEALLLVEHDIDLVETYASRVVGLRGGEVLADLPVRDFFADEGVTSALVGRRTAKAAPH</sequence>
<dbReference type="EMBL" id="CADCTL010000047">
    <property type="protein sequence ID" value="CAA9221146.1"/>
    <property type="molecule type" value="Genomic_DNA"/>
</dbReference>
<gene>
    <name evidence="5" type="ORF">AVDCRST_MAG04-629</name>
</gene>
<dbReference type="GO" id="GO:0005886">
    <property type="term" value="C:plasma membrane"/>
    <property type="evidence" value="ECO:0007669"/>
    <property type="project" value="TreeGrafter"/>
</dbReference>
<dbReference type="PANTHER" id="PTHR45772:SF2">
    <property type="entry name" value="ABC TRANSPORTER ATP-BINDING PROTEIN"/>
    <property type="match status" value="1"/>
</dbReference>
<proteinExistence type="predicted"/>
<dbReference type="PANTHER" id="PTHR45772">
    <property type="entry name" value="CONSERVED COMPONENT OF ABC TRANSPORTER FOR NATURAL AMINO ACIDS-RELATED"/>
    <property type="match status" value="1"/>
</dbReference>
<accession>A0A6J4HFV9</accession>
<evidence type="ECO:0000256" key="2">
    <source>
        <dbReference type="ARBA" id="ARBA00022741"/>
    </source>
</evidence>